<dbReference type="InterPro" id="IPR013655">
    <property type="entry name" value="PAS_fold_3"/>
</dbReference>
<dbReference type="PROSITE" id="PS50113">
    <property type="entry name" value="PAC"/>
    <property type="match status" value="2"/>
</dbReference>
<feature type="domain" description="PAC" evidence="5">
    <location>
        <begin position="217"/>
        <end position="269"/>
    </location>
</feature>
<sequence>MFFGSRIQTSTQQQKTDSEHALFKLKSELDAIKSNAAFIRFDPNGVILEANKLFLETVGYALEEVVGQHHRIFCQESLVKSEAYSEFWADLAQGHSFRDTFTRVKKDGTLLILEAAYFPVKDEQGAVFEVIKICHDVTARQRNLESKDAILDALDRSQAVIEFLPDGTVINANQNFLAVMGYSQSDVVGKHHRMFCDDAFYKENPRFWESLADGKLSSGRFKRVNSDGKVIWLEATYNPILDETGKVYKIIKFASDITSRVSIAMTAVDMAAATSEQTSQITTNAVQVLNEAVNTSHRIAAQVGHASEIGEELKEQSKSISDMVVTIHSIADQTNLLALNAAIEAARAGDAGRGFSVVADEVRKLASNTAEATAEISRVVERNHELINNIDQELASVSGIAMHGQESINNVSNGLEEVRQGVEQFVQMVEAMKPS</sequence>
<dbReference type="EMBL" id="JBHTMN010000014">
    <property type="protein sequence ID" value="MFD1384431.1"/>
    <property type="molecule type" value="Genomic_DNA"/>
</dbReference>
<dbReference type="Gene3D" id="1.10.287.950">
    <property type="entry name" value="Methyl-accepting chemotaxis protein"/>
    <property type="match status" value="1"/>
</dbReference>
<dbReference type="PANTHER" id="PTHR24422:SF10">
    <property type="entry name" value="CHEMOTAXIS PROTEIN METHYLTRANSFERASE 2"/>
    <property type="match status" value="1"/>
</dbReference>
<dbReference type="PANTHER" id="PTHR24422">
    <property type="entry name" value="CHEMOTAXIS PROTEIN METHYLTRANSFERASE"/>
    <property type="match status" value="1"/>
</dbReference>
<dbReference type="InterPro" id="IPR050903">
    <property type="entry name" value="Bact_Chemotaxis_MeTrfase"/>
</dbReference>
<dbReference type="Gene3D" id="3.30.450.20">
    <property type="entry name" value="PAS domain"/>
    <property type="match status" value="2"/>
</dbReference>
<dbReference type="InterPro" id="IPR000014">
    <property type="entry name" value="PAS"/>
</dbReference>
<dbReference type="NCBIfam" id="TIGR00229">
    <property type="entry name" value="sensory_box"/>
    <property type="match status" value="2"/>
</dbReference>
<dbReference type="InterPro" id="IPR004089">
    <property type="entry name" value="MCPsignal_dom"/>
</dbReference>
<dbReference type="SUPFAM" id="SSF55785">
    <property type="entry name" value="PYP-like sensor domain (PAS domain)"/>
    <property type="match status" value="2"/>
</dbReference>
<evidence type="ECO:0000259" key="5">
    <source>
        <dbReference type="PROSITE" id="PS50113"/>
    </source>
</evidence>
<feature type="domain" description="PAC" evidence="5">
    <location>
        <begin position="95"/>
        <end position="149"/>
    </location>
</feature>
<dbReference type="InterPro" id="IPR001610">
    <property type="entry name" value="PAC"/>
</dbReference>
<dbReference type="InterPro" id="IPR035965">
    <property type="entry name" value="PAS-like_dom_sf"/>
</dbReference>
<dbReference type="PROSITE" id="PS50112">
    <property type="entry name" value="PAS"/>
    <property type="match status" value="2"/>
</dbReference>
<dbReference type="InterPro" id="IPR013656">
    <property type="entry name" value="PAS_4"/>
</dbReference>
<dbReference type="PROSITE" id="PS50111">
    <property type="entry name" value="CHEMOTAXIS_TRANSDUC_2"/>
    <property type="match status" value="1"/>
</dbReference>
<evidence type="ECO:0000313" key="6">
    <source>
        <dbReference type="EMBL" id="MFD1384431.1"/>
    </source>
</evidence>
<dbReference type="SMART" id="SM00091">
    <property type="entry name" value="PAS"/>
    <property type="match status" value="2"/>
</dbReference>
<dbReference type="Pfam" id="PF00015">
    <property type="entry name" value="MCPsignal"/>
    <property type="match status" value="1"/>
</dbReference>
<dbReference type="Pfam" id="PF08447">
    <property type="entry name" value="PAS_3"/>
    <property type="match status" value="1"/>
</dbReference>
<proteinExistence type="predicted"/>
<keyword evidence="1 2" id="KW-0807">Transducer</keyword>
<dbReference type="Pfam" id="PF08448">
    <property type="entry name" value="PAS_4"/>
    <property type="match status" value="1"/>
</dbReference>
<dbReference type="Proteomes" id="UP001597059">
    <property type="component" value="Unassembled WGS sequence"/>
</dbReference>
<dbReference type="InterPro" id="IPR000700">
    <property type="entry name" value="PAS-assoc_C"/>
</dbReference>
<dbReference type="SMART" id="SM00086">
    <property type="entry name" value="PAC"/>
    <property type="match status" value="2"/>
</dbReference>
<keyword evidence="7" id="KW-1185">Reference proteome</keyword>
<feature type="domain" description="PAS" evidence="4">
    <location>
        <begin position="21"/>
        <end position="68"/>
    </location>
</feature>
<protein>
    <submittedName>
        <fullName evidence="6">PAS domain S-box protein</fullName>
    </submittedName>
</protein>
<dbReference type="CDD" id="cd00130">
    <property type="entry name" value="PAS"/>
    <property type="match status" value="2"/>
</dbReference>
<accession>A0ABW4B599</accession>
<comment type="caution">
    <text evidence="6">The sequence shown here is derived from an EMBL/GenBank/DDBJ whole genome shotgun (WGS) entry which is preliminary data.</text>
</comment>
<evidence type="ECO:0000259" key="3">
    <source>
        <dbReference type="PROSITE" id="PS50111"/>
    </source>
</evidence>
<dbReference type="SUPFAM" id="SSF58104">
    <property type="entry name" value="Methyl-accepting chemotaxis protein (MCP) signaling domain"/>
    <property type="match status" value="1"/>
</dbReference>
<evidence type="ECO:0000256" key="2">
    <source>
        <dbReference type="PROSITE-ProRule" id="PRU00284"/>
    </source>
</evidence>
<dbReference type="SMART" id="SM00283">
    <property type="entry name" value="MA"/>
    <property type="match status" value="1"/>
</dbReference>
<organism evidence="6 7">
    <name type="scientific">Rhodanobacter aciditrophus</name>
    <dbReference type="NCBI Taxonomy" id="1623218"/>
    <lineage>
        <taxon>Bacteria</taxon>
        <taxon>Pseudomonadati</taxon>
        <taxon>Pseudomonadota</taxon>
        <taxon>Gammaproteobacteria</taxon>
        <taxon>Lysobacterales</taxon>
        <taxon>Rhodanobacteraceae</taxon>
        <taxon>Rhodanobacter</taxon>
    </lineage>
</organism>
<reference evidence="7" key="1">
    <citation type="journal article" date="2019" name="Int. J. Syst. Evol. Microbiol.">
        <title>The Global Catalogue of Microorganisms (GCM) 10K type strain sequencing project: providing services to taxonomists for standard genome sequencing and annotation.</title>
        <authorList>
            <consortium name="The Broad Institute Genomics Platform"/>
            <consortium name="The Broad Institute Genome Sequencing Center for Infectious Disease"/>
            <person name="Wu L."/>
            <person name="Ma J."/>
        </authorList>
    </citation>
    <scope>NUCLEOTIDE SEQUENCE [LARGE SCALE GENOMIC DNA]</scope>
    <source>
        <strain evidence="7">JCM 30774</strain>
    </source>
</reference>
<dbReference type="RefSeq" id="WP_377368637.1">
    <property type="nucleotide sequence ID" value="NZ_JBHTMN010000014.1"/>
</dbReference>
<dbReference type="InterPro" id="IPR004090">
    <property type="entry name" value="Chemotax_Me-accpt_rcpt"/>
</dbReference>
<evidence type="ECO:0000256" key="1">
    <source>
        <dbReference type="ARBA" id="ARBA00023224"/>
    </source>
</evidence>
<feature type="domain" description="PAS" evidence="4">
    <location>
        <begin position="166"/>
        <end position="190"/>
    </location>
</feature>
<gene>
    <name evidence="6" type="ORF">ACFQ45_13715</name>
</gene>
<dbReference type="PRINTS" id="PR00260">
    <property type="entry name" value="CHEMTRNSDUCR"/>
</dbReference>
<evidence type="ECO:0000313" key="7">
    <source>
        <dbReference type="Proteomes" id="UP001597059"/>
    </source>
</evidence>
<feature type="domain" description="Methyl-accepting transducer" evidence="3">
    <location>
        <begin position="254"/>
        <end position="435"/>
    </location>
</feature>
<name>A0ABW4B599_9GAMM</name>
<evidence type="ECO:0000259" key="4">
    <source>
        <dbReference type="PROSITE" id="PS50112"/>
    </source>
</evidence>